<feature type="signal peptide" evidence="1">
    <location>
        <begin position="1"/>
        <end position="20"/>
    </location>
</feature>
<dbReference type="Proteomes" id="UP001189429">
    <property type="component" value="Unassembled WGS sequence"/>
</dbReference>
<keyword evidence="3" id="KW-1185">Reference proteome</keyword>
<reference evidence="2" key="1">
    <citation type="submission" date="2023-10" db="EMBL/GenBank/DDBJ databases">
        <authorList>
            <person name="Chen Y."/>
            <person name="Shah S."/>
            <person name="Dougan E. K."/>
            <person name="Thang M."/>
            <person name="Chan C."/>
        </authorList>
    </citation>
    <scope>NUCLEOTIDE SEQUENCE [LARGE SCALE GENOMIC DNA]</scope>
</reference>
<sequence length="120" mass="13225">MHKLAHSLVVACLLVFQGRSTKRPSSSRRPGGAARKGRARLRELCGGFGFLFHNLLLLRLARTCRTSVDLRSILCHLDSESIPYSNGDAAVSSQTCTSWRRRGLLAGSFSIGGVPWWPCR</sequence>
<name>A0ABN9WZ26_9DINO</name>
<feature type="chain" id="PRO_5047042361" description="Secreted protein" evidence="1">
    <location>
        <begin position="21"/>
        <end position="120"/>
    </location>
</feature>
<proteinExistence type="predicted"/>
<accession>A0ABN9WZ26</accession>
<protein>
    <recommendedName>
        <fullName evidence="4">Secreted protein</fullName>
    </recommendedName>
</protein>
<evidence type="ECO:0008006" key="4">
    <source>
        <dbReference type="Google" id="ProtNLM"/>
    </source>
</evidence>
<evidence type="ECO:0000313" key="3">
    <source>
        <dbReference type="Proteomes" id="UP001189429"/>
    </source>
</evidence>
<dbReference type="EMBL" id="CAUYUJ010019581">
    <property type="protein sequence ID" value="CAK0892211.1"/>
    <property type="molecule type" value="Genomic_DNA"/>
</dbReference>
<evidence type="ECO:0000256" key="1">
    <source>
        <dbReference type="SAM" id="SignalP"/>
    </source>
</evidence>
<evidence type="ECO:0000313" key="2">
    <source>
        <dbReference type="EMBL" id="CAK0892211.1"/>
    </source>
</evidence>
<keyword evidence="1" id="KW-0732">Signal</keyword>
<organism evidence="2 3">
    <name type="scientific">Prorocentrum cordatum</name>
    <dbReference type="NCBI Taxonomy" id="2364126"/>
    <lineage>
        <taxon>Eukaryota</taxon>
        <taxon>Sar</taxon>
        <taxon>Alveolata</taxon>
        <taxon>Dinophyceae</taxon>
        <taxon>Prorocentrales</taxon>
        <taxon>Prorocentraceae</taxon>
        <taxon>Prorocentrum</taxon>
    </lineage>
</organism>
<comment type="caution">
    <text evidence="2">The sequence shown here is derived from an EMBL/GenBank/DDBJ whole genome shotgun (WGS) entry which is preliminary data.</text>
</comment>
<gene>
    <name evidence="2" type="ORF">PCOR1329_LOCUS71931</name>
</gene>